<dbReference type="GO" id="GO:0016787">
    <property type="term" value="F:hydrolase activity"/>
    <property type="evidence" value="ECO:0007669"/>
    <property type="project" value="UniProtKB-KW"/>
</dbReference>
<dbReference type="Proteomes" id="UP001374535">
    <property type="component" value="Chromosome 10"/>
</dbReference>
<comment type="subcellular location">
    <subcellularLocation>
        <location evidence="1">Secreted</location>
    </subcellularLocation>
</comment>
<accession>A0AAQ3MPX9</accession>
<protein>
    <recommendedName>
        <fullName evidence="10">GDSL esterase/lipase</fullName>
    </recommendedName>
</protein>
<dbReference type="PANTHER" id="PTHR45650:SF75">
    <property type="entry name" value="GDSL-LIKE LIPASE_ACYLHYDROLASE"/>
    <property type="match status" value="1"/>
</dbReference>
<dbReference type="AlphaFoldDB" id="A0AAQ3MPX9"/>
<sequence length="169" mass="19601">MGFSEYIPPNANTTGSDILKGVNYASGAAGILFETGKRLVYQQFFLSSFIYLSAFRIVLEYYSVSMLRHATKLASTQGDNIHLEEQLENHRAIYLKIARELGGLKKAKEYLNQCLYYVNIGSNDYINNFFLPQQYPSSRIYTLEEYTNLLIRKLSQYLEVFYNFLFAFQ</sequence>
<dbReference type="EMBL" id="CP144691">
    <property type="protein sequence ID" value="WVY94860.1"/>
    <property type="molecule type" value="Genomic_DNA"/>
</dbReference>
<evidence type="ECO:0000256" key="7">
    <source>
        <dbReference type="ARBA" id="ARBA00023098"/>
    </source>
</evidence>
<evidence type="ECO:0000256" key="4">
    <source>
        <dbReference type="ARBA" id="ARBA00022729"/>
    </source>
</evidence>
<evidence type="ECO:0008006" key="10">
    <source>
        <dbReference type="Google" id="ProtNLM"/>
    </source>
</evidence>
<dbReference type="GO" id="GO:0016042">
    <property type="term" value="P:lipid catabolic process"/>
    <property type="evidence" value="ECO:0007669"/>
    <property type="project" value="UniProtKB-KW"/>
</dbReference>
<evidence type="ECO:0000256" key="1">
    <source>
        <dbReference type="ARBA" id="ARBA00004613"/>
    </source>
</evidence>
<proteinExistence type="inferred from homology"/>
<keyword evidence="3" id="KW-0964">Secreted</keyword>
<reference evidence="8 9" key="1">
    <citation type="journal article" date="2023" name="Life. Sci Alliance">
        <title>Evolutionary insights into 3D genome organization and epigenetic landscape of Vigna mungo.</title>
        <authorList>
            <person name="Junaid A."/>
            <person name="Singh B."/>
            <person name="Bhatia S."/>
        </authorList>
    </citation>
    <scope>NUCLEOTIDE SEQUENCE [LARGE SCALE GENOMIC DNA]</scope>
    <source>
        <strain evidence="8">Urdbean</strain>
    </source>
</reference>
<dbReference type="GO" id="GO:0005576">
    <property type="term" value="C:extracellular region"/>
    <property type="evidence" value="ECO:0007669"/>
    <property type="project" value="UniProtKB-SubCell"/>
</dbReference>
<evidence type="ECO:0000313" key="9">
    <source>
        <dbReference type="Proteomes" id="UP001374535"/>
    </source>
</evidence>
<evidence type="ECO:0000313" key="8">
    <source>
        <dbReference type="EMBL" id="WVY94860.1"/>
    </source>
</evidence>
<keyword evidence="4" id="KW-0732">Signal</keyword>
<keyword evidence="7" id="KW-0443">Lipid metabolism</keyword>
<keyword evidence="5" id="KW-0378">Hydrolase</keyword>
<keyword evidence="6" id="KW-0442">Lipid degradation</keyword>
<evidence type="ECO:0000256" key="3">
    <source>
        <dbReference type="ARBA" id="ARBA00022525"/>
    </source>
</evidence>
<comment type="similarity">
    <text evidence="2">Belongs to the 'GDSL' lipolytic enzyme family.</text>
</comment>
<dbReference type="PANTHER" id="PTHR45650">
    <property type="entry name" value="GDSL-LIKE LIPASE/ACYLHYDROLASE-RELATED"/>
    <property type="match status" value="1"/>
</dbReference>
<name>A0AAQ3MPX9_VIGMU</name>
<dbReference type="Gene3D" id="3.40.50.1110">
    <property type="entry name" value="SGNH hydrolase"/>
    <property type="match status" value="1"/>
</dbReference>
<keyword evidence="9" id="KW-1185">Reference proteome</keyword>
<dbReference type="InterPro" id="IPR036514">
    <property type="entry name" value="SGNH_hydro_sf"/>
</dbReference>
<evidence type="ECO:0000256" key="5">
    <source>
        <dbReference type="ARBA" id="ARBA00022801"/>
    </source>
</evidence>
<organism evidence="8 9">
    <name type="scientific">Vigna mungo</name>
    <name type="common">Black gram</name>
    <name type="synonym">Phaseolus mungo</name>
    <dbReference type="NCBI Taxonomy" id="3915"/>
    <lineage>
        <taxon>Eukaryota</taxon>
        <taxon>Viridiplantae</taxon>
        <taxon>Streptophyta</taxon>
        <taxon>Embryophyta</taxon>
        <taxon>Tracheophyta</taxon>
        <taxon>Spermatophyta</taxon>
        <taxon>Magnoliopsida</taxon>
        <taxon>eudicotyledons</taxon>
        <taxon>Gunneridae</taxon>
        <taxon>Pentapetalae</taxon>
        <taxon>rosids</taxon>
        <taxon>fabids</taxon>
        <taxon>Fabales</taxon>
        <taxon>Fabaceae</taxon>
        <taxon>Papilionoideae</taxon>
        <taxon>50 kb inversion clade</taxon>
        <taxon>NPAAA clade</taxon>
        <taxon>indigoferoid/millettioid clade</taxon>
        <taxon>Phaseoleae</taxon>
        <taxon>Vigna</taxon>
    </lineage>
</organism>
<dbReference type="InterPro" id="IPR051238">
    <property type="entry name" value="GDSL_esterase/lipase"/>
</dbReference>
<gene>
    <name evidence="8" type="ORF">V8G54_033948</name>
</gene>
<evidence type="ECO:0000256" key="6">
    <source>
        <dbReference type="ARBA" id="ARBA00022963"/>
    </source>
</evidence>
<evidence type="ECO:0000256" key="2">
    <source>
        <dbReference type="ARBA" id="ARBA00008668"/>
    </source>
</evidence>